<dbReference type="PRINTS" id="PR00598">
    <property type="entry name" value="HTHMARR"/>
</dbReference>
<dbReference type="OrthoDB" id="763883at2"/>
<accession>A0A2G1VN73</accession>
<dbReference type="PROSITE" id="PS50995">
    <property type="entry name" value="HTH_MARR_2"/>
    <property type="match status" value="1"/>
</dbReference>
<proteinExistence type="predicted"/>
<dbReference type="EMBL" id="NQXA01000017">
    <property type="protein sequence ID" value="PHQ28218.1"/>
    <property type="molecule type" value="Genomic_DNA"/>
</dbReference>
<evidence type="ECO:0000259" key="1">
    <source>
        <dbReference type="PROSITE" id="PS50995"/>
    </source>
</evidence>
<dbReference type="SMART" id="SM00347">
    <property type="entry name" value="HTH_MARR"/>
    <property type="match status" value="1"/>
</dbReference>
<protein>
    <submittedName>
        <fullName evidence="2">MarR family transcriptional regulator</fullName>
    </submittedName>
</protein>
<dbReference type="SUPFAM" id="SSF46785">
    <property type="entry name" value="Winged helix' DNA-binding domain"/>
    <property type="match status" value="1"/>
</dbReference>
<organism evidence="2 3">
    <name type="scientific">Leeuwenhoekiella nanhaiensis</name>
    <dbReference type="NCBI Taxonomy" id="1655491"/>
    <lineage>
        <taxon>Bacteria</taxon>
        <taxon>Pseudomonadati</taxon>
        <taxon>Bacteroidota</taxon>
        <taxon>Flavobacteriia</taxon>
        <taxon>Flavobacteriales</taxon>
        <taxon>Flavobacteriaceae</taxon>
        <taxon>Leeuwenhoekiella</taxon>
    </lineage>
</organism>
<dbReference type="PANTHER" id="PTHR33164">
    <property type="entry name" value="TRANSCRIPTIONAL REGULATOR, MARR FAMILY"/>
    <property type="match status" value="1"/>
</dbReference>
<dbReference type="PANTHER" id="PTHR33164:SF101">
    <property type="entry name" value="TRANSCRIPTIONAL REPRESSOR MPRA"/>
    <property type="match status" value="1"/>
</dbReference>
<dbReference type="Gene3D" id="1.10.10.10">
    <property type="entry name" value="Winged helix-like DNA-binding domain superfamily/Winged helix DNA-binding domain"/>
    <property type="match status" value="1"/>
</dbReference>
<dbReference type="InterPro" id="IPR000835">
    <property type="entry name" value="HTH_MarR-typ"/>
</dbReference>
<dbReference type="Proteomes" id="UP000229433">
    <property type="component" value="Unassembled WGS sequence"/>
</dbReference>
<dbReference type="Pfam" id="PF01047">
    <property type="entry name" value="MarR"/>
    <property type="match status" value="1"/>
</dbReference>
<dbReference type="GO" id="GO:0006950">
    <property type="term" value="P:response to stress"/>
    <property type="evidence" value="ECO:0007669"/>
    <property type="project" value="TreeGrafter"/>
</dbReference>
<dbReference type="InterPro" id="IPR036388">
    <property type="entry name" value="WH-like_DNA-bd_sf"/>
</dbReference>
<dbReference type="RefSeq" id="WP_099647274.1">
    <property type="nucleotide sequence ID" value="NZ_KZ319298.1"/>
</dbReference>
<evidence type="ECO:0000313" key="3">
    <source>
        <dbReference type="Proteomes" id="UP000229433"/>
    </source>
</evidence>
<dbReference type="GO" id="GO:0003700">
    <property type="term" value="F:DNA-binding transcription factor activity"/>
    <property type="evidence" value="ECO:0007669"/>
    <property type="project" value="InterPro"/>
</dbReference>
<evidence type="ECO:0000313" key="2">
    <source>
        <dbReference type="EMBL" id="PHQ28218.1"/>
    </source>
</evidence>
<name>A0A2G1VN73_9FLAO</name>
<comment type="caution">
    <text evidence="2">The sequence shown here is derived from an EMBL/GenBank/DDBJ whole genome shotgun (WGS) entry which is preliminary data.</text>
</comment>
<sequence>MTIEEALHISAKLDLESKTAINLQYTSRILEEKFAGLLKEYDLTTPQFNVLRILRGQKGKPASLACIQDRMVDRNSNTTRLVDKLIKKDWVKRRVCPDNRRMVEIEITPDGLKVLEQLDPLTRELNAKNVAPLTQDELLTLNKLLDKLKTHD</sequence>
<dbReference type="AlphaFoldDB" id="A0A2G1VN73"/>
<feature type="domain" description="HTH marR-type" evidence="1">
    <location>
        <begin position="16"/>
        <end position="150"/>
    </location>
</feature>
<keyword evidence="3" id="KW-1185">Reference proteome</keyword>
<reference evidence="2 3" key="1">
    <citation type="submission" date="2017-08" db="EMBL/GenBank/DDBJ databases">
        <title>The whole genome shortgun sequences of strain Leeuwenhoekiella nanhaiensis G18 from the South China Sea.</title>
        <authorList>
            <person name="Liu Q."/>
        </authorList>
    </citation>
    <scope>NUCLEOTIDE SEQUENCE [LARGE SCALE GENOMIC DNA]</scope>
    <source>
        <strain evidence="2 3">G18</strain>
    </source>
</reference>
<dbReference type="InterPro" id="IPR036390">
    <property type="entry name" value="WH_DNA-bd_sf"/>
</dbReference>
<gene>
    <name evidence="2" type="ORF">CJ305_15805</name>
</gene>
<dbReference type="InterPro" id="IPR039422">
    <property type="entry name" value="MarR/SlyA-like"/>
</dbReference>